<gene>
    <name evidence="5" type="ORF">JX265_004760</name>
</gene>
<evidence type="ECO:0000313" key="6">
    <source>
        <dbReference type="Proteomes" id="UP000829685"/>
    </source>
</evidence>
<evidence type="ECO:0000256" key="3">
    <source>
        <dbReference type="SAM" id="Phobius"/>
    </source>
</evidence>
<comment type="similarity">
    <text evidence="1">Belongs to the 3-beta-HSD family.</text>
</comment>
<comment type="caution">
    <text evidence="5">The sequence shown here is derived from an EMBL/GenBank/DDBJ whole genome shotgun (WGS) entry which is preliminary data.</text>
</comment>
<name>A0A9Q0ANC2_9PEZI</name>
<organism evidence="5 6">
    <name type="scientific">Neoarthrinium moseri</name>
    <dbReference type="NCBI Taxonomy" id="1658444"/>
    <lineage>
        <taxon>Eukaryota</taxon>
        <taxon>Fungi</taxon>
        <taxon>Dikarya</taxon>
        <taxon>Ascomycota</taxon>
        <taxon>Pezizomycotina</taxon>
        <taxon>Sordariomycetes</taxon>
        <taxon>Xylariomycetidae</taxon>
        <taxon>Amphisphaeriales</taxon>
        <taxon>Apiosporaceae</taxon>
        <taxon>Neoarthrinium</taxon>
    </lineage>
</organism>
<protein>
    <recommendedName>
        <fullName evidence="4">3-beta hydroxysteroid dehydrogenase/isomerase domain-containing protein</fullName>
    </recommendedName>
</protein>
<sequence>MASTSSAQSAMSLGPVLVTGGCGFIGFHIVSGILKREPECQIHVIDTNTSRNRVVGVNYHTADISSATDVDAVFTAAQPKTIFHVACPDSTVQQPEVFQRVNVGGARNLLASAKRTKGVQAFVNTSTSSVIHDNLTDLFDADETFPVLKYPQQKRVYTLTKAEAEGDILAANRADGDSSMLTVSMRPATAFGERDTVCMGKIVANARAGKGKYQMGPGGNLYDFVYVSNLVDAHILAAEALLRAFGQPPQPQDARVDGESFNVTNNEPVCFWEFQRAIGASVGLPVKKEEIKAIPIWLALLMATISEWTTWVWTWGKQQPIVTREAVKLTTITRTLKGEKARRILGYEPKVSMSEGLERAGKWFVEEAARADDTRKTV</sequence>
<dbReference type="Gene3D" id="3.40.50.720">
    <property type="entry name" value="NAD(P)-binding Rossmann-like Domain"/>
    <property type="match status" value="1"/>
</dbReference>
<evidence type="ECO:0000259" key="4">
    <source>
        <dbReference type="Pfam" id="PF01073"/>
    </source>
</evidence>
<dbReference type="EMBL" id="JAFIMR010000009">
    <property type="protein sequence ID" value="KAI1874552.1"/>
    <property type="molecule type" value="Genomic_DNA"/>
</dbReference>
<feature type="domain" description="3-beta hydroxysteroid dehydrogenase/isomerase" evidence="4">
    <location>
        <begin position="17"/>
        <end position="288"/>
    </location>
</feature>
<keyword evidence="3" id="KW-1133">Transmembrane helix</keyword>
<dbReference type="PANTHER" id="PTHR43245">
    <property type="entry name" value="BIFUNCTIONAL POLYMYXIN RESISTANCE PROTEIN ARNA"/>
    <property type="match status" value="1"/>
</dbReference>
<evidence type="ECO:0000313" key="5">
    <source>
        <dbReference type="EMBL" id="KAI1874552.1"/>
    </source>
</evidence>
<proteinExistence type="inferred from homology"/>
<feature type="transmembrane region" description="Helical" evidence="3">
    <location>
        <begin position="12"/>
        <end position="34"/>
    </location>
</feature>
<dbReference type="PANTHER" id="PTHR43245:SF51">
    <property type="entry name" value="SHORT CHAIN DEHYDROGENASE_REDUCTASE FAMILY 42E, MEMBER 2"/>
    <property type="match status" value="1"/>
</dbReference>
<dbReference type="AlphaFoldDB" id="A0A9Q0ANC2"/>
<dbReference type="Pfam" id="PF01073">
    <property type="entry name" value="3Beta_HSD"/>
    <property type="match status" value="1"/>
</dbReference>
<dbReference type="SUPFAM" id="SSF51735">
    <property type="entry name" value="NAD(P)-binding Rossmann-fold domains"/>
    <property type="match status" value="1"/>
</dbReference>
<evidence type="ECO:0000256" key="2">
    <source>
        <dbReference type="ARBA" id="ARBA00023002"/>
    </source>
</evidence>
<keyword evidence="6" id="KW-1185">Reference proteome</keyword>
<dbReference type="InterPro" id="IPR050177">
    <property type="entry name" value="Lipid_A_modif_metabolic_enz"/>
</dbReference>
<keyword evidence="3" id="KW-0812">Transmembrane</keyword>
<dbReference type="Proteomes" id="UP000829685">
    <property type="component" value="Unassembled WGS sequence"/>
</dbReference>
<reference evidence="5" key="1">
    <citation type="submission" date="2021-03" db="EMBL/GenBank/DDBJ databases">
        <title>Revisited historic fungal species revealed as producer of novel bioactive compounds through whole genome sequencing and comparative genomics.</title>
        <authorList>
            <person name="Vignolle G.A."/>
            <person name="Hochenegger N."/>
            <person name="Mach R.L."/>
            <person name="Mach-Aigner A.R."/>
            <person name="Javad Rahimi M."/>
            <person name="Salim K.A."/>
            <person name="Chan C.M."/>
            <person name="Lim L.B.L."/>
            <person name="Cai F."/>
            <person name="Druzhinina I.S."/>
            <person name="U'Ren J.M."/>
            <person name="Derntl C."/>
        </authorList>
    </citation>
    <scope>NUCLEOTIDE SEQUENCE</scope>
    <source>
        <strain evidence="5">TUCIM 5799</strain>
    </source>
</reference>
<accession>A0A9Q0ANC2</accession>
<dbReference type="InterPro" id="IPR036291">
    <property type="entry name" value="NAD(P)-bd_dom_sf"/>
</dbReference>
<dbReference type="GO" id="GO:0006694">
    <property type="term" value="P:steroid biosynthetic process"/>
    <property type="evidence" value="ECO:0007669"/>
    <property type="project" value="InterPro"/>
</dbReference>
<keyword evidence="2" id="KW-0560">Oxidoreductase</keyword>
<keyword evidence="3" id="KW-0472">Membrane</keyword>
<dbReference type="GO" id="GO:0016616">
    <property type="term" value="F:oxidoreductase activity, acting on the CH-OH group of donors, NAD or NADP as acceptor"/>
    <property type="evidence" value="ECO:0007669"/>
    <property type="project" value="InterPro"/>
</dbReference>
<dbReference type="InterPro" id="IPR002225">
    <property type="entry name" value="3Beta_OHSteriod_DH/Estase"/>
</dbReference>
<evidence type="ECO:0000256" key="1">
    <source>
        <dbReference type="ARBA" id="ARBA00009219"/>
    </source>
</evidence>